<proteinExistence type="predicted"/>
<organism evidence="1 2">
    <name type="scientific">Raineya orbicola</name>
    <dbReference type="NCBI Taxonomy" id="2016530"/>
    <lineage>
        <taxon>Bacteria</taxon>
        <taxon>Pseudomonadati</taxon>
        <taxon>Bacteroidota</taxon>
        <taxon>Cytophagia</taxon>
        <taxon>Cytophagales</taxon>
        <taxon>Raineyaceae</taxon>
        <taxon>Raineya</taxon>
    </lineage>
</organism>
<evidence type="ECO:0000313" key="2">
    <source>
        <dbReference type="Proteomes" id="UP000233387"/>
    </source>
</evidence>
<dbReference type="Proteomes" id="UP000233387">
    <property type="component" value="Unassembled WGS sequence"/>
</dbReference>
<comment type="caution">
    <text evidence="1">The sequence shown here is derived from an EMBL/GenBank/DDBJ whole genome shotgun (WGS) entry which is preliminary data.</text>
</comment>
<accession>A0A2N3IBF5</accession>
<evidence type="ECO:0008006" key="3">
    <source>
        <dbReference type="Google" id="ProtNLM"/>
    </source>
</evidence>
<sequence>MATAKNAATEAVNKMAEQNQEALVKVKNTLKEAFANVKKTVGLDNAPDFIKEAVEAQENLASNWFDSLIRVAQVKSVEELNEVLNTQVKHFQKNFTTAMDLDFWKKSSKKGAEWKPTDYVNVDFAKETMLKVIDLCQPAK</sequence>
<gene>
    <name evidence="1" type="ORF">Rain11_1991</name>
</gene>
<dbReference type="RefSeq" id="WP_101359255.1">
    <property type="nucleotide sequence ID" value="NZ_NKXO01000032.1"/>
</dbReference>
<protein>
    <recommendedName>
        <fullName evidence="3">Phasin protein</fullName>
    </recommendedName>
</protein>
<dbReference type="EMBL" id="NKXO01000032">
    <property type="protein sequence ID" value="PKQ67646.1"/>
    <property type="molecule type" value="Genomic_DNA"/>
</dbReference>
<reference evidence="1 2" key="1">
    <citation type="submission" date="2017-06" db="EMBL/GenBank/DDBJ databases">
        <title>Raineya orbicola gen. nov., sp. nov. a slightly thermophilic bacterium of the phylum Bacteroidetes and the description of Raineyaceae fam. nov.</title>
        <authorList>
            <person name="Albuquerque L."/>
            <person name="Polonia A.R.M."/>
            <person name="Barroso C."/>
            <person name="Froufe H.J.C."/>
            <person name="Lage O."/>
            <person name="Lobo-Da-Cunha A."/>
            <person name="Egas C."/>
            <person name="Da Costa M.S."/>
        </authorList>
    </citation>
    <scope>NUCLEOTIDE SEQUENCE [LARGE SCALE GENOMIC DNA]</scope>
    <source>
        <strain evidence="1 2">SPSPC-11</strain>
    </source>
</reference>
<dbReference type="OrthoDB" id="9827963at2"/>
<evidence type="ECO:0000313" key="1">
    <source>
        <dbReference type="EMBL" id="PKQ67646.1"/>
    </source>
</evidence>
<dbReference type="AlphaFoldDB" id="A0A2N3IBF5"/>
<keyword evidence="2" id="KW-1185">Reference proteome</keyword>
<name>A0A2N3IBF5_9BACT</name>